<dbReference type="PANTHER" id="PTHR11439:SF517">
    <property type="entry name" value="CYSTEINE-RICH RLK (RECEPTOR-LIKE PROTEIN KINASE) 8"/>
    <property type="match status" value="1"/>
</dbReference>
<dbReference type="CDD" id="cd09272">
    <property type="entry name" value="RNase_HI_RT_Ty1"/>
    <property type="match status" value="1"/>
</dbReference>
<evidence type="ECO:0000256" key="1">
    <source>
        <dbReference type="SAM" id="MobiDB-lite"/>
    </source>
</evidence>
<keyword evidence="4" id="KW-1185">Reference proteome</keyword>
<name>A0AAV2DC40_9ROSI</name>
<dbReference type="PANTHER" id="PTHR11439">
    <property type="entry name" value="GAG-POL-RELATED RETROTRANSPOSON"/>
    <property type="match status" value="1"/>
</dbReference>
<sequence length="615" mass="70669">MFDPVEEKLIISRDVVVDEEATWDWTAEAKKNYTFYPFTMDESDDEPDTATPVTSPPSHREPVSPEGESSESPRERPQKYRRLEEIYEETTTIEGDELTLYCHFIDSEPVDVEEAMKDEKWRRAMDEEIGAIEKNKTWELVSLPENQKPIGVKWVFKTKKNEKGEVVRHKARLVGKGYIQRPGIDYNEVFAPVARMESIRMVISLAAQNGWKIHQMDVKSAFLNGYLEEDIYIEQPPGYVVEGQEDKVLKLKKALYGLKQAPRARNSRIDKYFQQNGFSKCPHEHALYCKVQGGAILIVCLYVDDLVFTGNDPKMFEEFKETMVREFEMTDIGLMSYYLGIEVTQKEEGIFISQSGFAKEVLKKFKMENCNPVSTPDECGLKLSKNDKGEKVNSTEFRSLVGSLRYLTCTRPDILYAVGLVSRYMEAPTMSHWNAAKRILRYIKGTIDHGLLYTKSENFKLVGYCDSDWAGDVDDRKSTTGFVFFLGDTTFTWSSKKQAIVTLSTCEAEYVAATSCACHAIWLRKLLKELNMTQEESSEIYVDNKSALALAKNPVFHDRSKHIDTRYHFLKECVEQKEVTLKYVKTEDQIADIFTKPLKQDVFVKMRTLLGVTTN</sequence>
<feature type="domain" description="Reverse transcriptase Ty1/copia-type" evidence="2">
    <location>
        <begin position="135"/>
        <end position="376"/>
    </location>
</feature>
<feature type="region of interest" description="Disordered" evidence="1">
    <location>
        <begin position="38"/>
        <end position="78"/>
    </location>
</feature>
<accession>A0AAV2DC40</accession>
<dbReference type="EMBL" id="OZ034815">
    <property type="protein sequence ID" value="CAL1371453.1"/>
    <property type="molecule type" value="Genomic_DNA"/>
</dbReference>
<evidence type="ECO:0000313" key="3">
    <source>
        <dbReference type="EMBL" id="CAL1371453.1"/>
    </source>
</evidence>
<dbReference type="InterPro" id="IPR013103">
    <property type="entry name" value="RVT_2"/>
</dbReference>
<evidence type="ECO:0000259" key="2">
    <source>
        <dbReference type="Pfam" id="PF07727"/>
    </source>
</evidence>
<dbReference type="InterPro" id="IPR043502">
    <property type="entry name" value="DNA/RNA_pol_sf"/>
</dbReference>
<dbReference type="AlphaFoldDB" id="A0AAV2DC40"/>
<reference evidence="3 4" key="1">
    <citation type="submission" date="2024-04" db="EMBL/GenBank/DDBJ databases">
        <authorList>
            <person name="Fracassetti M."/>
        </authorList>
    </citation>
    <scope>NUCLEOTIDE SEQUENCE [LARGE SCALE GENOMIC DNA]</scope>
</reference>
<proteinExistence type="predicted"/>
<dbReference type="SUPFAM" id="SSF56672">
    <property type="entry name" value="DNA/RNA polymerases"/>
    <property type="match status" value="1"/>
</dbReference>
<protein>
    <recommendedName>
        <fullName evidence="2">Reverse transcriptase Ty1/copia-type domain-containing protein</fullName>
    </recommendedName>
</protein>
<evidence type="ECO:0000313" key="4">
    <source>
        <dbReference type="Proteomes" id="UP001497516"/>
    </source>
</evidence>
<organism evidence="3 4">
    <name type="scientific">Linum trigynum</name>
    <dbReference type="NCBI Taxonomy" id="586398"/>
    <lineage>
        <taxon>Eukaryota</taxon>
        <taxon>Viridiplantae</taxon>
        <taxon>Streptophyta</taxon>
        <taxon>Embryophyta</taxon>
        <taxon>Tracheophyta</taxon>
        <taxon>Spermatophyta</taxon>
        <taxon>Magnoliopsida</taxon>
        <taxon>eudicotyledons</taxon>
        <taxon>Gunneridae</taxon>
        <taxon>Pentapetalae</taxon>
        <taxon>rosids</taxon>
        <taxon>fabids</taxon>
        <taxon>Malpighiales</taxon>
        <taxon>Linaceae</taxon>
        <taxon>Linum</taxon>
    </lineage>
</organism>
<gene>
    <name evidence="3" type="ORF">LTRI10_LOCUS13517</name>
</gene>
<dbReference type="Proteomes" id="UP001497516">
    <property type="component" value="Chromosome 2"/>
</dbReference>
<dbReference type="Pfam" id="PF07727">
    <property type="entry name" value="RVT_2"/>
    <property type="match status" value="1"/>
</dbReference>